<dbReference type="NCBIfam" id="TIGR04183">
    <property type="entry name" value="Por_Secre_tail"/>
    <property type="match status" value="1"/>
</dbReference>
<dbReference type="InterPro" id="IPR045087">
    <property type="entry name" value="Cu-oxidase_fam"/>
</dbReference>
<feature type="domain" description="Plastocyanin-like" evidence="5">
    <location>
        <begin position="367"/>
        <end position="483"/>
    </location>
</feature>
<dbReference type="EMBL" id="WAEM01000001">
    <property type="protein sequence ID" value="KAB1157700.1"/>
    <property type="molecule type" value="Genomic_DNA"/>
</dbReference>
<dbReference type="InterPro" id="IPR011707">
    <property type="entry name" value="Cu-oxidase-like_N"/>
</dbReference>
<dbReference type="InterPro" id="IPR002355">
    <property type="entry name" value="Cu_oxidase_Cu_BS"/>
</dbReference>
<keyword evidence="3" id="KW-0560">Oxidoreductase</keyword>
<keyword evidence="2 4" id="KW-0732">Signal</keyword>
<dbReference type="Pfam" id="PF07731">
    <property type="entry name" value="Cu-oxidase_2"/>
    <property type="match status" value="1"/>
</dbReference>
<dbReference type="InterPro" id="IPR026444">
    <property type="entry name" value="Secre_tail"/>
</dbReference>
<protein>
    <submittedName>
        <fullName evidence="8">Multicopper oxidase domain-containing protein</fullName>
    </submittedName>
</protein>
<feature type="signal peptide" evidence="4">
    <location>
        <begin position="1"/>
        <end position="19"/>
    </location>
</feature>
<dbReference type="Proteomes" id="UP000490922">
    <property type="component" value="Unassembled WGS sequence"/>
</dbReference>
<dbReference type="RefSeq" id="WP_151105893.1">
    <property type="nucleotide sequence ID" value="NZ_WAEM01000001.1"/>
</dbReference>
<accession>A0A7J5AJN5</accession>
<dbReference type="AlphaFoldDB" id="A0A7J5AJN5"/>
<reference evidence="8 9" key="1">
    <citation type="submission" date="2019-09" db="EMBL/GenBank/DDBJ databases">
        <title>Flavobacterium sp. nov., isolated from glacier ice.</title>
        <authorList>
            <person name="Liu Q."/>
        </authorList>
    </citation>
    <scope>NUCLEOTIDE SEQUENCE [LARGE SCALE GENOMIC DNA]</scope>
    <source>
        <strain evidence="8 9">NBRC 112527</strain>
    </source>
</reference>
<dbReference type="Pfam" id="PF18962">
    <property type="entry name" value="Por_Secre_tail"/>
    <property type="match status" value="1"/>
</dbReference>
<dbReference type="SUPFAM" id="SSF49503">
    <property type="entry name" value="Cupredoxins"/>
    <property type="match status" value="3"/>
</dbReference>
<sequence>MKKTLFIASVVFYSIIVQAQYNNMSMPEALYGKTFNLNIHESTKQLVTGNQTITGAINNETFWGPTLFINKDEEVRLNVTNNLNESTTVHWHGMHLPAVMDGGPHQVIPAGTLWQPYWTVKNQASTLWYHPHLHETTQAQMTKGVGGFIIVRDSQESSLALPRTYGVDDIVLALTSRSYNSGTNTFVTPPASTRVYGDYMLSNGTPKAQYTLPKQYVRLRILNAEIERGYNLAFSDNRTFYIIANDGGLLNAPVAISGTNRVKLMVGERIEILVNLANDAIGSTVDLKAYNSGLALGFPGGEPNTTGQFGSLLNNTDFSVLHINVGATTTTTTPITAVPTTLATNAYWAASDATVTRAIAVTGGQGPMPFSLDNRTFVLNYINKTINLNDIEKWTVTNNNIFGHSFHVHDIEFKVVARNGSAANVGTHESGWKDTFYVPRNESVTFVGKFDDFADADVTHPYMYHCHFAGHEDGGMMGQFIVTTPLATTSFSSTNAFTLFPNPSSNILFVALKDVNTEIYYVTITTITGRVVMMLPQPQWQNGIDISSLETGVYIFQMMDKKTKSVTTQKFIKK</sequence>
<evidence type="ECO:0000256" key="1">
    <source>
        <dbReference type="ARBA" id="ARBA00022723"/>
    </source>
</evidence>
<evidence type="ECO:0000256" key="3">
    <source>
        <dbReference type="ARBA" id="ARBA00023002"/>
    </source>
</evidence>
<dbReference type="GO" id="GO:0016491">
    <property type="term" value="F:oxidoreductase activity"/>
    <property type="evidence" value="ECO:0007669"/>
    <property type="project" value="UniProtKB-KW"/>
</dbReference>
<dbReference type="PANTHER" id="PTHR48267">
    <property type="entry name" value="CUPREDOXIN SUPERFAMILY PROTEIN"/>
    <property type="match status" value="1"/>
</dbReference>
<keyword evidence="9" id="KW-1185">Reference proteome</keyword>
<evidence type="ECO:0000256" key="4">
    <source>
        <dbReference type="SAM" id="SignalP"/>
    </source>
</evidence>
<dbReference type="PROSITE" id="PS00080">
    <property type="entry name" value="MULTICOPPER_OXIDASE2"/>
    <property type="match status" value="1"/>
</dbReference>
<proteinExistence type="predicted"/>
<comment type="caution">
    <text evidence="8">The sequence shown here is derived from an EMBL/GenBank/DDBJ whole genome shotgun (WGS) entry which is preliminary data.</text>
</comment>
<dbReference type="Pfam" id="PF07732">
    <property type="entry name" value="Cu-oxidase_3"/>
    <property type="match status" value="1"/>
</dbReference>
<evidence type="ECO:0000256" key="2">
    <source>
        <dbReference type="ARBA" id="ARBA00022729"/>
    </source>
</evidence>
<feature type="domain" description="Plastocyanin-like" evidence="6">
    <location>
        <begin position="49"/>
        <end position="155"/>
    </location>
</feature>
<keyword evidence="1" id="KW-0479">Metal-binding</keyword>
<evidence type="ECO:0000259" key="6">
    <source>
        <dbReference type="Pfam" id="PF07732"/>
    </source>
</evidence>
<dbReference type="GO" id="GO:0005507">
    <property type="term" value="F:copper ion binding"/>
    <property type="evidence" value="ECO:0007669"/>
    <property type="project" value="InterPro"/>
</dbReference>
<dbReference type="Gene3D" id="2.60.40.420">
    <property type="entry name" value="Cupredoxins - blue copper proteins"/>
    <property type="match status" value="3"/>
</dbReference>
<dbReference type="PANTHER" id="PTHR48267:SF1">
    <property type="entry name" value="BILIRUBIN OXIDASE"/>
    <property type="match status" value="1"/>
</dbReference>
<evidence type="ECO:0000313" key="8">
    <source>
        <dbReference type="EMBL" id="KAB1157700.1"/>
    </source>
</evidence>
<organism evidence="8 9">
    <name type="scientific">Flavobacterium luteum</name>
    <dbReference type="NCBI Taxonomy" id="2026654"/>
    <lineage>
        <taxon>Bacteria</taxon>
        <taxon>Pseudomonadati</taxon>
        <taxon>Bacteroidota</taxon>
        <taxon>Flavobacteriia</taxon>
        <taxon>Flavobacteriales</taxon>
        <taxon>Flavobacteriaceae</taxon>
        <taxon>Flavobacterium</taxon>
    </lineage>
</organism>
<gene>
    <name evidence="8" type="ORF">F6464_01045</name>
</gene>
<evidence type="ECO:0000313" key="9">
    <source>
        <dbReference type="Proteomes" id="UP000490922"/>
    </source>
</evidence>
<dbReference type="OrthoDB" id="9757546at2"/>
<feature type="chain" id="PRO_5029874997" evidence="4">
    <location>
        <begin position="20"/>
        <end position="574"/>
    </location>
</feature>
<feature type="domain" description="Secretion system C-terminal sorting" evidence="7">
    <location>
        <begin position="499"/>
        <end position="572"/>
    </location>
</feature>
<evidence type="ECO:0000259" key="5">
    <source>
        <dbReference type="Pfam" id="PF07731"/>
    </source>
</evidence>
<name>A0A7J5AJN5_9FLAO</name>
<evidence type="ECO:0000259" key="7">
    <source>
        <dbReference type="Pfam" id="PF18962"/>
    </source>
</evidence>
<dbReference type="InterPro" id="IPR008972">
    <property type="entry name" value="Cupredoxin"/>
</dbReference>
<dbReference type="InterPro" id="IPR011706">
    <property type="entry name" value="Cu-oxidase_C"/>
</dbReference>